<organism evidence="2 3">
    <name type="scientific">Micromonospora tarensis</name>
    <dbReference type="NCBI Taxonomy" id="2806100"/>
    <lineage>
        <taxon>Bacteria</taxon>
        <taxon>Bacillati</taxon>
        <taxon>Actinomycetota</taxon>
        <taxon>Actinomycetes</taxon>
        <taxon>Micromonosporales</taxon>
        <taxon>Micromonosporaceae</taxon>
        <taxon>Micromonospora</taxon>
    </lineage>
</organism>
<feature type="domain" description="N-acetyltransferase" evidence="1">
    <location>
        <begin position="1"/>
        <end position="100"/>
    </location>
</feature>
<dbReference type="SUPFAM" id="SSF55729">
    <property type="entry name" value="Acyl-CoA N-acyltransferases (Nat)"/>
    <property type="match status" value="1"/>
</dbReference>
<dbReference type="EMBL" id="JAEVHL010000008">
    <property type="protein sequence ID" value="MBM0274527.1"/>
    <property type="molecule type" value="Genomic_DNA"/>
</dbReference>
<gene>
    <name evidence="2" type="ORF">JM949_03110</name>
</gene>
<reference evidence="2 3" key="1">
    <citation type="submission" date="2021-01" db="EMBL/GenBank/DDBJ databases">
        <title>Draft genome sequence of Micromonospora sp. strain STR1s_6.</title>
        <authorList>
            <person name="Karlyshev A."/>
            <person name="Jawad R."/>
        </authorList>
    </citation>
    <scope>NUCLEOTIDE SEQUENCE [LARGE SCALE GENOMIC DNA]</scope>
    <source>
        <strain evidence="2 3">STR1S-6</strain>
    </source>
</reference>
<proteinExistence type="predicted"/>
<evidence type="ECO:0000259" key="1">
    <source>
        <dbReference type="PROSITE" id="PS51186"/>
    </source>
</evidence>
<comment type="caution">
    <text evidence="2">The sequence shown here is derived from an EMBL/GenBank/DDBJ whole genome shotgun (WGS) entry which is preliminary data.</text>
</comment>
<dbReference type="InterPro" id="IPR016181">
    <property type="entry name" value="Acyl_CoA_acyltransferase"/>
</dbReference>
<evidence type="ECO:0000313" key="2">
    <source>
        <dbReference type="EMBL" id="MBM0274527.1"/>
    </source>
</evidence>
<dbReference type="Proteomes" id="UP000622245">
    <property type="component" value="Unassembled WGS sequence"/>
</dbReference>
<sequence length="100" mass="10173">MGGAVLDADAMTGYLAEESGRPVGTAFGVRTRGAVGVFNIAVVPAARGRGLGRGLTEAVLRAGIAAGADAAYLHSSPMGRPLYESMGFTLVETWTVFQAG</sequence>
<name>A0ABS1YAZ7_9ACTN</name>
<dbReference type="Pfam" id="PF13508">
    <property type="entry name" value="Acetyltransf_7"/>
    <property type="match status" value="1"/>
</dbReference>
<evidence type="ECO:0000313" key="3">
    <source>
        <dbReference type="Proteomes" id="UP000622245"/>
    </source>
</evidence>
<accession>A0ABS1YAZ7</accession>
<dbReference type="CDD" id="cd04301">
    <property type="entry name" value="NAT_SF"/>
    <property type="match status" value="1"/>
</dbReference>
<protein>
    <submittedName>
        <fullName evidence="2">GNAT family N-acetyltransferase</fullName>
    </submittedName>
</protein>
<dbReference type="RefSeq" id="WP_203146953.1">
    <property type="nucleotide sequence ID" value="NZ_JAEVHL010000008.1"/>
</dbReference>
<dbReference type="InterPro" id="IPR000182">
    <property type="entry name" value="GNAT_dom"/>
</dbReference>
<dbReference type="Gene3D" id="3.40.630.30">
    <property type="match status" value="1"/>
</dbReference>
<keyword evidence="3" id="KW-1185">Reference proteome</keyword>
<dbReference type="PROSITE" id="PS51186">
    <property type="entry name" value="GNAT"/>
    <property type="match status" value="1"/>
</dbReference>